<reference evidence="1 2" key="1">
    <citation type="journal article" date="2018" name="Microbes Environ.">
        <title>Comparative Genomic Insights into Endofungal Lifestyles of Two Bacterial Endosymbionts, Mycoavidus cysteinexigens and Burkholderia rhizoxinica.</title>
        <authorList>
            <person name="Sharmin D."/>
            <person name="Guo Y."/>
            <person name="Nishizawa T."/>
            <person name="Ohshima S."/>
            <person name="Sato Y."/>
            <person name="Takashima Y."/>
            <person name="Narisawa K."/>
            <person name="Ohta H."/>
        </authorList>
    </citation>
    <scope>NUCLEOTIDE SEQUENCE [LARGE SCALE GENOMIC DNA]</scope>
    <source>
        <strain evidence="1 2">B1-EB</strain>
    </source>
</reference>
<protein>
    <submittedName>
        <fullName evidence="1">Uncharacterized protein</fullName>
    </submittedName>
</protein>
<dbReference type="AlphaFoldDB" id="A0A2Z6EU98"/>
<dbReference type="EMBL" id="AP018150">
    <property type="protein sequence ID" value="BBE09029.1"/>
    <property type="molecule type" value="Genomic_DNA"/>
</dbReference>
<dbReference type="RefSeq" id="WP_026920768.1">
    <property type="nucleotide sequence ID" value="NZ_AP018150.1"/>
</dbReference>
<keyword evidence="2" id="KW-1185">Reference proteome</keyword>
<evidence type="ECO:0000313" key="2">
    <source>
        <dbReference type="Proteomes" id="UP000282597"/>
    </source>
</evidence>
<proteinExistence type="predicted"/>
<dbReference type="Proteomes" id="UP000282597">
    <property type="component" value="Chromosome"/>
</dbReference>
<evidence type="ECO:0000313" key="1">
    <source>
        <dbReference type="EMBL" id="BBE09029.1"/>
    </source>
</evidence>
<gene>
    <name evidence="1" type="ORF">MCB1EB_0868</name>
</gene>
<name>A0A2Z6EU98_9BURK</name>
<accession>A0A2Z6EU98</accession>
<organism evidence="1 2">
    <name type="scientific">Mycoavidus cysteinexigens</name>
    <dbReference type="NCBI Taxonomy" id="1553431"/>
    <lineage>
        <taxon>Bacteria</taxon>
        <taxon>Pseudomonadati</taxon>
        <taxon>Pseudomonadota</taxon>
        <taxon>Betaproteobacteria</taxon>
        <taxon>Burkholderiales</taxon>
        <taxon>Burkholderiaceae</taxon>
        <taxon>Mycoavidus</taxon>
    </lineage>
</organism>
<sequence length="143" mass="15499">MMQASLVWWLLAGGLVIAELLTGTFYLLMVALGCLAGGAMTLLGFSVAEQLAMAAAVALSALLLLRRSRFAAARGRQALNNPSNNLDLGASLQVAAWQGRRARAFYRGTQWDVELAEGENIASEWYEIKEMRGNLLIVVAKRS</sequence>
<dbReference type="KEGG" id="mcys:MCB1EB_0868"/>